<evidence type="ECO:0000313" key="6">
    <source>
        <dbReference type="EMBL" id="MFC0395852.1"/>
    </source>
</evidence>
<name>A0ABV6JJJ2_9BACL</name>
<dbReference type="EMBL" id="JBHLVF010000047">
    <property type="protein sequence ID" value="MFC0395852.1"/>
    <property type="molecule type" value="Genomic_DNA"/>
</dbReference>
<feature type="domain" description="HTH tetR-type" evidence="5">
    <location>
        <begin position="10"/>
        <end position="70"/>
    </location>
</feature>
<keyword evidence="2 4" id="KW-0238">DNA-binding</keyword>
<reference evidence="6 7" key="1">
    <citation type="submission" date="2024-09" db="EMBL/GenBank/DDBJ databases">
        <authorList>
            <person name="Sun Q."/>
            <person name="Mori K."/>
        </authorList>
    </citation>
    <scope>NUCLEOTIDE SEQUENCE [LARGE SCALE GENOMIC DNA]</scope>
    <source>
        <strain evidence="6 7">CCM 4839</strain>
    </source>
</reference>
<organism evidence="6 7">
    <name type="scientific">Paenibacillus mendelii</name>
    <dbReference type="NCBI Taxonomy" id="206163"/>
    <lineage>
        <taxon>Bacteria</taxon>
        <taxon>Bacillati</taxon>
        <taxon>Bacillota</taxon>
        <taxon>Bacilli</taxon>
        <taxon>Bacillales</taxon>
        <taxon>Paenibacillaceae</taxon>
        <taxon>Paenibacillus</taxon>
    </lineage>
</organism>
<keyword evidence="1" id="KW-0805">Transcription regulation</keyword>
<dbReference type="Pfam" id="PF00440">
    <property type="entry name" value="TetR_N"/>
    <property type="match status" value="1"/>
</dbReference>
<dbReference type="InterPro" id="IPR001647">
    <property type="entry name" value="HTH_TetR"/>
</dbReference>
<accession>A0ABV6JJJ2</accession>
<dbReference type="Gene3D" id="1.10.357.10">
    <property type="entry name" value="Tetracycline Repressor, domain 2"/>
    <property type="match status" value="1"/>
</dbReference>
<dbReference type="PANTHER" id="PTHR30055:SF234">
    <property type="entry name" value="HTH-TYPE TRANSCRIPTIONAL REGULATOR BETI"/>
    <property type="match status" value="1"/>
</dbReference>
<dbReference type="SUPFAM" id="SSF46689">
    <property type="entry name" value="Homeodomain-like"/>
    <property type="match status" value="1"/>
</dbReference>
<dbReference type="PROSITE" id="PS50977">
    <property type="entry name" value="HTH_TETR_2"/>
    <property type="match status" value="1"/>
</dbReference>
<evidence type="ECO:0000256" key="4">
    <source>
        <dbReference type="PROSITE-ProRule" id="PRU00335"/>
    </source>
</evidence>
<dbReference type="PRINTS" id="PR00455">
    <property type="entry name" value="HTHTETR"/>
</dbReference>
<feature type="DNA-binding region" description="H-T-H motif" evidence="4">
    <location>
        <begin position="33"/>
        <end position="52"/>
    </location>
</feature>
<sequence>MTTTRKKQTEEMKAAVRSAAEALFAERGYQAVTMREIAKAAGCSHTAIYLYYKNKEDLLQQIAIPSLMDLNQRMLDKLADQKADPLEILIEVCEEYVVFCLTNSSFYTVLFAGSVRVDEKEPELEANRIRNRLFGHLDRALRLALTGNHGDEPEAAINRTRALFFMVQGYVSTYSDHVEPLDEVMERTLPYLEQGIRTLVAGMVAHTRA</sequence>
<dbReference type="InterPro" id="IPR050109">
    <property type="entry name" value="HTH-type_TetR-like_transc_reg"/>
</dbReference>
<keyword evidence="7" id="KW-1185">Reference proteome</keyword>
<protein>
    <submittedName>
        <fullName evidence="6">TetR/AcrR family transcriptional regulator</fullName>
    </submittedName>
</protein>
<evidence type="ECO:0000259" key="5">
    <source>
        <dbReference type="PROSITE" id="PS50977"/>
    </source>
</evidence>
<dbReference type="InterPro" id="IPR009057">
    <property type="entry name" value="Homeodomain-like_sf"/>
</dbReference>
<evidence type="ECO:0000313" key="7">
    <source>
        <dbReference type="Proteomes" id="UP001589818"/>
    </source>
</evidence>
<keyword evidence="3" id="KW-0804">Transcription</keyword>
<gene>
    <name evidence="6" type="ORF">ACFFJ8_31325</name>
</gene>
<proteinExistence type="predicted"/>
<dbReference type="RefSeq" id="WP_204817575.1">
    <property type="nucleotide sequence ID" value="NZ_JANHOF010000002.1"/>
</dbReference>
<evidence type="ECO:0000256" key="2">
    <source>
        <dbReference type="ARBA" id="ARBA00023125"/>
    </source>
</evidence>
<dbReference type="PANTHER" id="PTHR30055">
    <property type="entry name" value="HTH-TYPE TRANSCRIPTIONAL REGULATOR RUTR"/>
    <property type="match status" value="1"/>
</dbReference>
<dbReference type="Pfam" id="PF13305">
    <property type="entry name" value="TetR_C_33"/>
    <property type="match status" value="1"/>
</dbReference>
<evidence type="ECO:0000256" key="1">
    <source>
        <dbReference type="ARBA" id="ARBA00023015"/>
    </source>
</evidence>
<dbReference type="InterPro" id="IPR025996">
    <property type="entry name" value="MT1864/Rv1816-like_C"/>
</dbReference>
<evidence type="ECO:0000256" key="3">
    <source>
        <dbReference type="ARBA" id="ARBA00023163"/>
    </source>
</evidence>
<dbReference type="Proteomes" id="UP001589818">
    <property type="component" value="Unassembled WGS sequence"/>
</dbReference>
<comment type="caution">
    <text evidence="6">The sequence shown here is derived from an EMBL/GenBank/DDBJ whole genome shotgun (WGS) entry which is preliminary data.</text>
</comment>